<name>A0AC35FC39_9BILA</name>
<reference evidence="2" key="1">
    <citation type="submission" date="2022-11" db="UniProtKB">
        <authorList>
            <consortium name="WormBaseParasite"/>
        </authorList>
    </citation>
    <scope>IDENTIFICATION</scope>
</reference>
<dbReference type="WBParaSite" id="PS1159_v2.g15290.t1">
    <property type="protein sequence ID" value="PS1159_v2.g15290.t1"/>
    <property type="gene ID" value="PS1159_v2.g15290"/>
</dbReference>
<organism evidence="1 2">
    <name type="scientific">Panagrolaimus sp. PS1159</name>
    <dbReference type="NCBI Taxonomy" id="55785"/>
    <lineage>
        <taxon>Eukaryota</taxon>
        <taxon>Metazoa</taxon>
        <taxon>Ecdysozoa</taxon>
        <taxon>Nematoda</taxon>
        <taxon>Chromadorea</taxon>
        <taxon>Rhabditida</taxon>
        <taxon>Tylenchina</taxon>
        <taxon>Panagrolaimomorpha</taxon>
        <taxon>Panagrolaimoidea</taxon>
        <taxon>Panagrolaimidae</taxon>
        <taxon>Panagrolaimus</taxon>
    </lineage>
</organism>
<evidence type="ECO:0000313" key="2">
    <source>
        <dbReference type="WBParaSite" id="PS1159_v2.g15290.t1"/>
    </source>
</evidence>
<accession>A0AC35FC39</accession>
<evidence type="ECO:0000313" key="1">
    <source>
        <dbReference type="Proteomes" id="UP000887580"/>
    </source>
</evidence>
<protein>
    <submittedName>
        <fullName evidence="2">Uncharacterized protein</fullName>
    </submittedName>
</protein>
<dbReference type="Proteomes" id="UP000887580">
    <property type="component" value="Unplaced"/>
</dbReference>
<proteinExistence type="predicted"/>
<sequence length="156" mass="18216">MAASVPEENQDMGFVEMVKSYLNKIAEPEGYYDDISIQERRKKLLQTEGLPAPPESERPYLVSVPKTKYVESPAPDAEVPVLDKKKFSPHLLQYKYGDAIPFDEGQKEFLEKSREHWKSIAKREKRMFESHFGEKAKESIYHPDNRGRLPYWMSHP</sequence>